<evidence type="ECO:0000313" key="2">
    <source>
        <dbReference type="Proteomes" id="UP000622317"/>
    </source>
</evidence>
<organism evidence="1 2">
    <name type="scientific">Pelagicoccus enzymogenes</name>
    <dbReference type="NCBI Taxonomy" id="2773457"/>
    <lineage>
        <taxon>Bacteria</taxon>
        <taxon>Pseudomonadati</taxon>
        <taxon>Verrucomicrobiota</taxon>
        <taxon>Opitutia</taxon>
        <taxon>Puniceicoccales</taxon>
        <taxon>Pelagicoccaceae</taxon>
        <taxon>Pelagicoccus</taxon>
    </lineage>
</organism>
<reference evidence="1" key="1">
    <citation type="submission" date="2020-09" db="EMBL/GenBank/DDBJ databases">
        <title>Pelagicoccus enzymogenes sp. nov. with an EPS production, isolated from marine sediment.</title>
        <authorList>
            <person name="Feng X."/>
        </authorList>
    </citation>
    <scope>NUCLEOTIDE SEQUENCE</scope>
    <source>
        <strain evidence="1">NFK12</strain>
    </source>
</reference>
<dbReference type="AlphaFoldDB" id="A0A927F9D5"/>
<accession>A0A927F9D5</accession>
<dbReference type="EMBL" id="JACYFG010000038">
    <property type="protein sequence ID" value="MBD5780902.1"/>
    <property type="molecule type" value="Genomic_DNA"/>
</dbReference>
<comment type="caution">
    <text evidence="1">The sequence shown here is derived from an EMBL/GenBank/DDBJ whole genome shotgun (WGS) entry which is preliminary data.</text>
</comment>
<proteinExistence type="predicted"/>
<evidence type="ECO:0000313" key="1">
    <source>
        <dbReference type="EMBL" id="MBD5780902.1"/>
    </source>
</evidence>
<protein>
    <submittedName>
        <fullName evidence="1">Uncharacterized protein</fullName>
    </submittedName>
</protein>
<dbReference type="RefSeq" id="WP_191618009.1">
    <property type="nucleotide sequence ID" value="NZ_JACYFG010000038.1"/>
</dbReference>
<keyword evidence="2" id="KW-1185">Reference proteome</keyword>
<sequence>MKIVSFLSSFLALACLCAAKPKKDVPYIYLRPTDTLYIQVMDSVYMNSSMGETDRFHRIEKTLEDVFEDINFPLAYKIERFGAQQTPPNQPRLDLTIFKWGDNGLSEVEARFSASIKRDYNRNKLGIFFTRSPSVFGGYDRVIRAHNEVMEEAIAEMVVELNTRLSVGLLEEEKEVEAEGEDDVSESE</sequence>
<dbReference type="PROSITE" id="PS51257">
    <property type="entry name" value="PROKAR_LIPOPROTEIN"/>
    <property type="match status" value="1"/>
</dbReference>
<dbReference type="Proteomes" id="UP000622317">
    <property type="component" value="Unassembled WGS sequence"/>
</dbReference>
<name>A0A927F9D5_9BACT</name>
<gene>
    <name evidence="1" type="ORF">IEN85_15490</name>
</gene>